<comment type="caution">
    <text evidence="3">The sequence shown here is derived from an EMBL/GenBank/DDBJ whole genome shotgun (WGS) entry which is preliminary data.</text>
</comment>
<keyword evidence="2" id="KW-0378">Hydrolase</keyword>
<dbReference type="GO" id="GO:0005737">
    <property type="term" value="C:cytoplasm"/>
    <property type="evidence" value="ECO:0007669"/>
    <property type="project" value="TreeGrafter"/>
</dbReference>
<gene>
    <name evidence="3" type="ORF">A2531_01330</name>
</gene>
<dbReference type="GO" id="GO:0047429">
    <property type="term" value="F:nucleoside triphosphate diphosphatase activity"/>
    <property type="evidence" value="ECO:0007669"/>
    <property type="project" value="InterPro"/>
</dbReference>
<protein>
    <recommendedName>
        <fullName evidence="5">Non-canonical purine NTP pyrophosphatase</fullName>
    </recommendedName>
</protein>
<proteinExistence type="inferred from homology"/>
<name>A0A1F5TQF1_9BACT</name>
<dbReference type="AlphaFoldDB" id="A0A1F5TQF1"/>
<organism evidence="3 4">
    <name type="scientific">Candidatus Falkowbacteria bacterium RIFOXYD2_FULL_34_120</name>
    <dbReference type="NCBI Taxonomy" id="1798007"/>
    <lineage>
        <taxon>Bacteria</taxon>
        <taxon>Candidatus Falkowiibacteriota</taxon>
    </lineage>
</organism>
<evidence type="ECO:0000313" key="4">
    <source>
        <dbReference type="Proteomes" id="UP000177579"/>
    </source>
</evidence>
<dbReference type="SUPFAM" id="SSF52972">
    <property type="entry name" value="ITPase-like"/>
    <property type="match status" value="1"/>
</dbReference>
<evidence type="ECO:0000256" key="1">
    <source>
        <dbReference type="ARBA" id="ARBA00008023"/>
    </source>
</evidence>
<dbReference type="Pfam" id="PF01725">
    <property type="entry name" value="Ham1p_like"/>
    <property type="match status" value="1"/>
</dbReference>
<dbReference type="GO" id="GO:0009143">
    <property type="term" value="P:nucleoside triphosphate catabolic process"/>
    <property type="evidence" value="ECO:0007669"/>
    <property type="project" value="InterPro"/>
</dbReference>
<sequence length="207" mass="23616">MKEIVFATSNKAKVDQINFIVQYFKFPIKIIVGKEIYGEKNNYKEIGNTVSEIAKNGAIDISKKINLPVITEDTDFRVNSLNEEPGTRAGYFLKKYGRVEILRKLNNIDNRSASINSAVAFSAPDGKNKIFLNTIKGKISKEEKFDKFPSWISPYTHHFGGGYNAIFIPNGWNKTLAEISPEESIPWSYREKNFIDVIKYILEECSM</sequence>
<dbReference type="Proteomes" id="UP000177579">
    <property type="component" value="Unassembled WGS sequence"/>
</dbReference>
<evidence type="ECO:0000313" key="3">
    <source>
        <dbReference type="EMBL" id="OGF41146.1"/>
    </source>
</evidence>
<evidence type="ECO:0000256" key="2">
    <source>
        <dbReference type="ARBA" id="ARBA00022801"/>
    </source>
</evidence>
<dbReference type="PANTHER" id="PTHR11067">
    <property type="entry name" value="INOSINE TRIPHOSPHATE PYROPHOSPHATASE/HAM1 PROTEIN"/>
    <property type="match status" value="1"/>
</dbReference>
<dbReference type="EMBL" id="MFGO01000013">
    <property type="protein sequence ID" value="OGF41146.1"/>
    <property type="molecule type" value="Genomic_DNA"/>
</dbReference>
<evidence type="ECO:0008006" key="5">
    <source>
        <dbReference type="Google" id="ProtNLM"/>
    </source>
</evidence>
<dbReference type="InterPro" id="IPR002637">
    <property type="entry name" value="RdgB/HAM1"/>
</dbReference>
<accession>A0A1F5TQF1</accession>
<comment type="similarity">
    <text evidence="1">Belongs to the HAM1 NTPase family.</text>
</comment>
<dbReference type="PANTHER" id="PTHR11067:SF9">
    <property type="entry name" value="INOSINE TRIPHOSPHATE PYROPHOSPHATASE"/>
    <property type="match status" value="1"/>
</dbReference>
<dbReference type="InterPro" id="IPR029001">
    <property type="entry name" value="ITPase-like_fam"/>
</dbReference>
<dbReference type="Gene3D" id="3.90.950.10">
    <property type="match status" value="1"/>
</dbReference>
<reference evidence="3 4" key="1">
    <citation type="journal article" date="2016" name="Nat. Commun.">
        <title>Thousands of microbial genomes shed light on interconnected biogeochemical processes in an aquifer system.</title>
        <authorList>
            <person name="Anantharaman K."/>
            <person name="Brown C.T."/>
            <person name="Hug L.A."/>
            <person name="Sharon I."/>
            <person name="Castelle C.J."/>
            <person name="Probst A.J."/>
            <person name="Thomas B.C."/>
            <person name="Singh A."/>
            <person name="Wilkins M.J."/>
            <person name="Karaoz U."/>
            <person name="Brodie E.L."/>
            <person name="Williams K.H."/>
            <person name="Hubbard S.S."/>
            <person name="Banfield J.F."/>
        </authorList>
    </citation>
    <scope>NUCLEOTIDE SEQUENCE [LARGE SCALE GENOMIC DNA]</scope>
</reference>